<dbReference type="AlphaFoldDB" id="Q13PA3"/>
<gene>
    <name evidence="2" type="ORF">Bxe_B1882</name>
</gene>
<dbReference type="eggNOG" id="COG1196">
    <property type="taxonomic scope" value="Bacteria"/>
</dbReference>
<sequence length="570" mass="63732">MQSLRFRRISICSEKEQKAYSQSFHPRKNLFLGGNSTGKSTIVKSLFRAFDAEPTGDLRGWDYSAIVAVDFSVGETEYTTVRRADLRALFRGQQLVGATTSSARWNEIFASAIGFPLQLMDREDNVRSASPSMFFLPFYINQDGSFFGNWDTFKSLKQFDASAIPHTLEYFAQVRPFKYFELKARERTAKSRYAELEIEVSTLQRTRLRLRRSVKASRVKLSTAGFEKEVHELAKLATELGARQDKVRSDIVEGQALARELGDQIRLSEAALREHEADFKSIGLATADQGTFRCPTCHVEHDASFHTFLDLAEDARELYRLKERLQQNLAAVVERLARSRRESTALRQQYTEISNILAVKKGRLTFEDVVKSHGADPAESALDAEIASVQKAAAGATELARDLKIELDGVMKDHDASAPLAVFRETFKELLVVADVVGFTNLDSWKLNKRPTDSGSPGPRSVVAYYGSLWTVMKNSDSNLPSPVVIDSPNQNAQDRKHLERVMGLLAGKTPANAQVILCAEDPNDSFQPDLTVELVRERALLESSQLDEVAARLLPLVQHAIDGLAQVRI</sequence>
<evidence type="ECO:0000256" key="1">
    <source>
        <dbReference type="SAM" id="Coils"/>
    </source>
</evidence>
<dbReference type="EMBL" id="CP000271">
    <property type="protein sequence ID" value="ABE34086.1"/>
    <property type="molecule type" value="Genomic_DNA"/>
</dbReference>
<organism evidence="2 3">
    <name type="scientific">Paraburkholderia xenovorans (strain LB400)</name>
    <dbReference type="NCBI Taxonomy" id="266265"/>
    <lineage>
        <taxon>Bacteria</taxon>
        <taxon>Pseudomonadati</taxon>
        <taxon>Pseudomonadota</taxon>
        <taxon>Betaproteobacteria</taxon>
        <taxon>Burkholderiales</taxon>
        <taxon>Burkholderiaceae</taxon>
        <taxon>Paraburkholderia</taxon>
    </lineage>
</organism>
<protein>
    <recommendedName>
        <fullName evidence="4">Rad50/SbcC-type AAA domain-containing protein</fullName>
    </recommendedName>
</protein>
<accession>Q13PA3</accession>
<keyword evidence="3" id="KW-1185">Reference proteome</keyword>
<dbReference type="OrthoDB" id="8107482at2"/>
<dbReference type="Proteomes" id="UP000001817">
    <property type="component" value="Chromosome 2"/>
</dbReference>
<evidence type="ECO:0000313" key="3">
    <source>
        <dbReference type="Proteomes" id="UP000001817"/>
    </source>
</evidence>
<dbReference type="SUPFAM" id="SSF52540">
    <property type="entry name" value="P-loop containing nucleoside triphosphate hydrolases"/>
    <property type="match status" value="1"/>
</dbReference>
<proteinExistence type="predicted"/>
<dbReference type="PATRIC" id="fig|266265.5.peg.5856"/>
<dbReference type="STRING" id="266265.Bxe_B1882"/>
<reference evidence="2 3" key="1">
    <citation type="journal article" date="2006" name="Proc. Natl. Acad. Sci. U.S.A.">
        <title>Burkholderia xenovorans LB400 harbors a multi-replicon, 9.73-Mbp genome shaped for versatility.</title>
        <authorList>
            <person name="Chain P.S."/>
            <person name="Denef V.J."/>
            <person name="Konstantinidis K.T."/>
            <person name="Vergez L.M."/>
            <person name="Agullo L."/>
            <person name="Reyes V.L."/>
            <person name="Hauser L."/>
            <person name="Cordova M."/>
            <person name="Gomez L."/>
            <person name="Gonzalez M."/>
            <person name="Land M."/>
            <person name="Lao V."/>
            <person name="Larimer F."/>
            <person name="LiPuma J.J."/>
            <person name="Mahenthiralingam E."/>
            <person name="Malfatti S.A."/>
            <person name="Marx C.J."/>
            <person name="Parnell J.J."/>
            <person name="Ramette A."/>
            <person name="Richardson P."/>
            <person name="Seeger M."/>
            <person name="Smith D."/>
            <person name="Spilker T."/>
            <person name="Sul W.J."/>
            <person name="Tsoi T.V."/>
            <person name="Ulrich L.E."/>
            <person name="Zhulin I.B."/>
            <person name="Tiedje J.M."/>
        </authorList>
    </citation>
    <scope>NUCLEOTIDE SEQUENCE [LARGE SCALE GENOMIC DNA]</scope>
    <source>
        <strain evidence="2 3">LB400</strain>
    </source>
</reference>
<name>Q13PA3_PARXL</name>
<dbReference type="KEGG" id="bxe:Bxe_B1882"/>
<dbReference type="InterPro" id="IPR027417">
    <property type="entry name" value="P-loop_NTPase"/>
</dbReference>
<evidence type="ECO:0000313" key="2">
    <source>
        <dbReference type="EMBL" id="ABE34086.1"/>
    </source>
</evidence>
<feature type="coiled-coil region" evidence="1">
    <location>
        <begin position="315"/>
        <end position="342"/>
    </location>
</feature>
<dbReference type="RefSeq" id="WP_011491436.1">
    <property type="nucleotide sequence ID" value="NC_007952.1"/>
</dbReference>
<feature type="coiled-coil region" evidence="1">
    <location>
        <begin position="186"/>
        <end position="213"/>
    </location>
</feature>
<evidence type="ECO:0008006" key="4">
    <source>
        <dbReference type="Google" id="ProtNLM"/>
    </source>
</evidence>
<dbReference type="Gene3D" id="3.40.50.300">
    <property type="entry name" value="P-loop containing nucleotide triphosphate hydrolases"/>
    <property type="match status" value="1"/>
</dbReference>
<keyword evidence="1" id="KW-0175">Coiled coil</keyword>